<feature type="compositionally biased region" description="Polar residues" evidence="1">
    <location>
        <begin position="69"/>
        <end position="79"/>
    </location>
</feature>
<sequence length="79" mass="8634">MMMYLLLRAFHKTADLHGLTSLLELPPCEEHQEDEQPILEEAQCDHASPPSSPRHQGGAGIKQPLEAGSQPSYNTISPG</sequence>
<feature type="region of interest" description="Disordered" evidence="1">
    <location>
        <begin position="27"/>
        <end position="79"/>
    </location>
</feature>
<comment type="caution">
    <text evidence="2">The sequence shown here is derived from an EMBL/GenBank/DDBJ whole genome shotgun (WGS) entry which is preliminary data.</text>
</comment>
<protein>
    <submittedName>
        <fullName evidence="2">Uncharacterized protein</fullName>
    </submittedName>
</protein>
<accession>A0A9Q0I9G9</accession>
<proteinExistence type="predicted"/>
<gene>
    <name evidence="2" type="ORF">NHX12_008584</name>
</gene>
<reference evidence="2" key="1">
    <citation type="submission" date="2022-07" db="EMBL/GenBank/DDBJ databases">
        <title>Chromosome-level genome of Muraenolepis orangiensis.</title>
        <authorList>
            <person name="Kim J."/>
        </authorList>
    </citation>
    <scope>NUCLEOTIDE SEQUENCE</scope>
    <source>
        <strain evidence="2">KU_S4_2022</strain>
        <tissue evidence="2">Muscle</tissue>
    </source>
</reference>
<name>A0A9Q0I9G9_9TELE</name>
<keyword evidence="3" id="KW-1185">Reference proteome</keyword>
<evidence type="ECO:0000313" key="2">
    <source>
        <dbReference type="EMBL" id="KAJ3590634.1"/>
    </source>
</evidence>
<dbReference type="Proteomes" id="UP001148018">
    <property type="component" value="Unassembled WGS sequence"/>
</dbReference>
<dbReference type="EMBL" id="JANIIK010000114">
    <property type="protein sequence ID" value="KAJ3590634.1"/>
    <property type="molecule type" value="Genomic_DNA"/>
</dbReference>
<evidence type="ECO:0000256" key="1">
    <source>
        <dbReference type="SAM" id="MobiDB-lite"/>
    </source>
</evidence>
<dbReference type="AlphaFoldDB" id="A0A9Q0I9G9"/>
<evidence type="ECO:0000313" key="3">
    <source>
        <dbReference type="Proteomes" id="UP001148018"/>
    </source>
</evidence>
<organism evidence="2 3">
    <name type="scientific">Muraenolepis orangiensis</name>
    <name type="common">Patagonian moray cod</name>
    <dbReference type="NCBI Taxonomy" id="630683"/>
    <lineage>
        <taxon>Eukaryota</taxon>
        <taxon>Metazoa</taxon>
        <taxon>Chordata</taxon>
        <taxon>Craniata</taxon>
        <taxon>Vertebrata</taxon>
        <taxon>Euteleostomi</taxon>
        <taxon>Actinopterygii</taxon>
        <taxon>Neopterygii</taxon>
        <taxon>Teleostei</taxon>
        <taxon>Neoteleostei</taxon>
        <taxon>Acanthomorphata</taxon>
        <taxon>Zeiogadaria</taxon>
        <taxon>Gadariae</taxon>
        <taxon>Gadiformes</taxon>
        <taxon>Muraenolepidoidei</taxon>
        <taxon>Muraenolepididae</taxon>
        <taxon>Muraenolepis</taxon>
    </lineage>
</organism>